<dbReference type="InterPro" id="IPR024072">
    <property type="entry name" value="DHFR-like_dom_sf"/>
</dbReference>
<keyword evidence="12" id="KW-1185">Reference proteome</keyword>
<dbReference type="PROSITE" id="PS51330">
    <property type="entry name" value="DHFR_2"/>
    <property type="match status" value="1"/>
</dbReference>
<dbReference type="PANTHER" id="PTHR48069">
    <property type="entry name" value="DIHYDROFOLATE REDUCTASE"/>
    <property type="match status" value="1"/>
</dbReference>
<dbReference type="EMBL" id="JACHHB010000006">
    <property type="protein sequence ID" value="MBB5173529.1"/>
    <property type="molecule type" value="Genomic_DNA"/>
</dbReference>
<dbReference type="GO" id="GO:0046654">
    <property type="term" value="P:tetrahydrofolate biosynthetic process"/>
    <property type="evidence" value="ECO:0007669"/>
    <property type="project" value="UniProtKB-UniPathway"/>
</dbReference>
<evidence type="ECO:0000256" key="3">
    <source>
        <dbReference type="ARBA" id="ARBA00012856"/>
    </source>
</evidence>
<dbReference type="Gene3D" id="3.40.430.10">
    <property type="entry name" value="Dihydrofolate Reductase, subunit A"/>
    <property type="match status" value="1"/>
</dbReference>
<dbReference type="Proteomes" id="UP000551878">
    <property type="component" value="Unassembled WGS sequence"/>
</dbReference>
<evidence type="ECO:0000256" key="7">
    <source>
        <dbReference type="ARBA" id="ARBA00025067"/>
    </source>
</evidence>
<evidence type="ECO:0000256" key="8">
    <source>
        <dbReference type="PIRNR" id="PIRNR000194"/>
    </source>
</evidence>
<evidence type="ECO:0000313" key="12">
    <source>
        <dbReference type="Proteomes" id="UP000551878"/>
    </source>
</evidence>
<evidence type="ECO:0000256" key="6">
    <source>
        <dbReference type="ARBA" id="ARBA00023002"/>
    </source>
</evidence>
<comment type="pathway">
    <text evidence="1 8">Cofactor biosynthesis; tetrahydrofolate biosynthesis; 5,6,7,8-tetrahydrofolate from 7,8-dihydrofolate: step 1/1.</text>
</comment>
<dbReference type="GO" id="GO:0006730">
    <property type="term" value="P:one-carbon metabolic process"/>
    <property type="evidence" value="ECO:0007669"/>
    <property type="project" value="UniProtKB-KW"/>
</dbReference>
<protein>
    <recommendedName>
        <fullName evidence="3 8">Dihydrofolate reductase</fullName>
        <ecNumber evidence="3 8">1.5.1.3</ecNumber>
    </recommendedName>
</protein>
<reference evidence="11 12" key="1">
    <citation type="submission" date="2020-08" db="EMBL/GenBank/DDBJ databases">
        <title>Genomic Encyclopedia of Type Strains, Phase IV (KMG-IV): sequencing the most valuable type-strain genomes for metagenomic binning, comparative biology and taxonomic classification.</title>
        <authorList>
            <person name="Goeker M."/>
        </authorList>
    </citation>
    <scope>NUCLEOTIDE SEQUENCE [LARGE SCALE GENOMIC DNA]</scope>
    <source>
        <strain evidence="11 12">DSM 24696</strain>
    </source>
</reference>
<dbReference type="Pfam" id="PF00186">
    <property type="entry name" value="DHFR_1"/>
    <property type="match status" value="1"/>
</dbReference>
<dbReference type="GO" id="GO:0046452">
    <property type="term" value="P:dihydrofolate metabolic process"/>
    <property type="evidence" value="ECO:0007669"/>
    <property type="project" value="TreeGrafter"/>
</dbReference>
<evidence type="ECO:0000256" key="9">
    <source>
        <dbReference type="RuleBase" id="RU004474"/>
    </source>
</evidence>
<evidence type="ECO:0000256" key="4">
    <source>
        <dbReference type="ARBA" id="ARBA00022563"/>
    </source>
</evidence>
<name>A0A840QQA2_9BACI</name>
<dbReference type="AlphaFoldDB" id="A0A840QQA2"/>
<evidence type="ECO:0000259" key="10">
    <source>
        <dbReference type="PROSITE" id="PS51330"/>
    </source>
</evidence>
<dbReference type="FunFam" id="3.40.430.10:FF:000001">
    <property type="entry name" value="Dihydrofolate reductase"/>
    <property type="match status" value="1"/>
</dbReference>
<feature type="domain" description="DHFR" evidence="10">
    <location>
        <begin position="1"/>
        <end position="158"/>
    </location>
</feature>
<dbReference type="UniPathway" id="UPA00077">
    <property type="reaction ID" value="UER00158"/>
</dbReference>
<dbReference type="SUPFAM" id="SSF53597">
    <property type="entry name" value="Dihydrofolate reductase-like"/>
    <property type="match status" value="1"/>
</dbReference>
<gene>
    <name evidence="11" type="ORF">HNQ41_001716</name>
</gene>
<organism evidence="11 12">
    <name type="scientific">Texcoconibacillus texcoconensis</name>
    <dbReference type="NCBI Taxonomy" id="1095777"/>
    <lineage>
        <taxon>Bacteria</taxon>
        <taxon>Bacillati</taxon>
        <taxon>Bacillota</taxon>
        <taxon>Bacilli</taxon>
        <taxon>Bacillales</taxon>
        <taxon>Bacillaceae</taxon>
        <taxon>Texcoconibacillus</taxon>
    </lineage>
</organism>
<evidence type="ECO:0000256" key="1">
    <source>
        <dbReference type="ARBA" id="ARBA00004903"/>
    </source>
</evidence>
<keyword evidence="6 8" id="KW-0560">Oxidoreductase</keyword>
<comment type="catalytic activity">
    <reaction evidence="8">
        <text>(6S)-5,6,7,8-tetrahydrofolate + NADP(+) = 7,8-dihydrofolate + NADPH + H(+)</text>
        <dbReference type="Rhea" id="RHEA:15009"/>
        <dbReference type="ChEBI" id="CHEBI:15378"/>
        <dbReference type="ChEBI" id="CHEBI:57451"/>
        <dbReference type="ChEBI" id="CHEBI:57453"/>
        <dbReference type="ChEBI" id="CHEBI:57783"/>
        <dbReference type="ChEBI" id="CHEBI:58349"/>
        <dbReference type="EC" id="1.5.1.3"/>
    </reaction>
</comment>
<sequence>MISFVVAMDENRLIGAAGDLPWRLPNDLAHFKKTTMGAPIVMGRKTYESIGRPLPGRRNIVITRNPTFQAEGIEVLTDFDHVDEWQQSEEEFFVIGGAEIFQQFLPYVERMYITVIHETFKGDTYFPDVLDDWVVVDEQKGIIDEKNVHEHTFLTYERKK</sequence>
<dbReference type="GO" id="GO:0046655">
    <property type="term" value="P:folic acid metabolic process"/>
    <property type="evidence" value="ECO:0007669"/>
    <property type="project" value="TreeGrafter"/>
</dbReference>
<dbReference type="PIRSF" id="PIRSF000194">
    <property type="entry name" value="DHFR"/>
    <property type="match status" value="1"/>
</dbReference>
<evidence type="ECO:0000313" key="11">
    <source>
        <dbReference type="EMBL" id="MBB5173529.1"/>
    </source>
</evidence>
<dbReference type="PANTHER" id="PTHR48069:SF3">
    <property type="entry name" value="DIHYDROFOLATE REDUCTASE"/>
    <property type="match status" value="1"/>
</dbReference>
<comment type="similarity">
    <text evidence="2 8 9">Belongs to the dihydrofolate reductase family.</text>
</comment>
<dbReference type="PRINTS" id="PR00070">
    <property type="entry name" value="DHFR"/>
</dbReference>
<dbReference type="RefSeq" id="WP_184663972.1">
    <property type="nucleotide sequence ID" value="NZ_JACHHB010000006.1"/>
</dbReference>
<proteinExistence type="inferred from homology"/>
<comment type="function">
    <text evidence="7 8">Key enzyme in folate metabolism. Catalyzes an essential reaction for de novo glycine and purine synthesis, and for DNA precursor synthesis.</text>
</comment>
<dbReference type="CDD" id="cd00209">
    <property type="entry name" value="DHFR"/>
    <property type="match status" value="1"/>
</dbReference>
<evidence type="ECO:0000256" key="2">
    <source>
        <dbReference type="ARBA" id="ARBA00009539"/>
    </source>
</evidence>
<dbReference type="EC" id="1.5.1.3" evidence="3 8"/>
<dbReference type="PROSITE" id="PS00075">
    <property type="entry name" value="DHFR_1"/>
    <property type="match status" value="1"/>
</dbReference>
<dbReference type="GO" id="GO:0005829">
    <property type="term" value="C:cytosol"/>
    <property type="evidence" value="ECO:0007669"/>
    <property type="project" value="TreeGrafter"/>
</dbReference>
<evidence type="ECO:0000256" key="5">
    <source>
        <dbReference type="ARBA" id="ARBA00022857"/>
    </source>
</evidence>
<comment type="caution">
    <text evidence="11">The sequence shown here is derived from an EMBL/GenBank/DDBJ whole genome shotgun (WGS) entry which is preliminary data.</text>
</comment>
<dbReference type="InterPro" id="IPR017925">
    <property type="entry name" value="DHFR_CS"/>
</dbReference>
<dbReference type="GO" id="GO:0004146">
    <property type="term" value="F:dihydrofolate reductase activity"/>
    <property type="evidence" value="ECO:0007669"/>
    <property type="project" value="UniProtKB-EC"/>
</dbReference>
<dbReference type="InterPro" id="IPR012259">
    <property type="entry name" value="DHFR"/>
</dbReference>
<dbReference type="InterPro" id="IPR001796">
    <property type="entry name" value="DHFR_dom"/>
</dbReference>
<keyword evidence="5 8" id="KW-0521">NADP</keyword>
<keyword evidence="4 8" id="KW-0554">One-carbon metabolism</keyword>
<dbReference type="GO" id="GO:0070401">
    <property type="term" value="F:NADP+ binding"/>
    <property type="evidence" value="ECO:0007669"/>
    <property type="project" value="UniProtKB-ARBA"/>
</dbReference>
<accession>A0A840QQA2</accession>